<keyword evidence="4" id="KW-1185">Reference proteome</keyword>
<organism evidence="3 4">
    <name type="scientific">Catenulispora yoronensis</name>
    <dbReference type="NCBI Taxonomy" id="450799"/>
    <lineage>
        <taxon>Bacteria</taxon>
        <taxon>Bacillati</taxon>
        <taxon>Actinomycetota</taxon>
        <taxon>Actinomycetes</taxon>
        <taxon>Catenulisporales</taxon>
        <taxon>Catenulisporaceae</taxon>
        <taxon>Catenulispora</taxon>
    </lineage>
</organism>
<feature type="domain" description="pPIWI-RE three-gene island" evidence="2">
    <location>
        <begin position="28"/>
        <end position="187"/>
    </location>
</feature>
<gene>
    <name evidence="3" type="ORF">GCM10009839_33790</name>
</gene>
<reference evidence="4" key="1">
    <citation type="journal article" date="2019" name="Int. J. Syst. Evol. Microbiol.">
        <title>The Global Catalogue of Microorganisms (GCM) 10K type strain sequencing project: providing services to taxonomists for standard genome sequencing and annotation.</title>
        <authorList>
            <consortium name="The Broad Institute Genomics Platform"/>
            <consortium name="The Broad Institute Genome Sequencing Center for Infectious Disease"/>
            <person name="Wu L."/>
            <person name="Ma J."/>
        </authorList>
    </citation>
    <scope>NUCLEOTIDE SEQUENCE [LARGE SCALE GENOMIC DNA]</scope>
    <source>
        <strain evidence="4">JCM 16014</strain>
    </source>
</reference>
<proteinExistence type="predicted"/>
<feature type="region of interest" description="Disordered" evidence="1">
    <location>
        <begin position="667"/>
        <end position="698"/>
    </location>
</feature>
<dbReference type="RefSeq" id="WP_344666551.1">
    <property type="nucleotide sequence ID" value="NZ_BAAAQN010000017.1"/>
</dbReference>
<sequence>MRNRSGWHDKIVGELKAVWPAELAGDFSPGDLCDVELGLHLLLELTPQQPAASGWTLLGGYPYAEALGYITTEQQRHQRDRARHYLWQLRRQQVWHTKVGLYLQVPQELRAFDLADVWDVPVRRHPSMAARRGTVYATLLASAPPFERKPLPIAGAGEYTFRQGDRRHAVTFDAELLAGPALAGHDLAPVRKALQPLGEVPWKELVTTAEWMDAEEIRKGIKPRLWTGRLARVELFIPSTDGRRFDPAEVLPIANLLHLVGMVGAGKSTLRDILTVWAARNGYRTTVVVGDVAETLATVRLYSEFDLAAAPVLGHSTRQRNASRLHRRLASSGAPSMLAHDDPGFDYVTTACPVDALRGAEAAMPLAVREAPCTSLFPVERTEDDAADTLKYDDGLAAGPVVPTRRGKRPRRHGCALWSQCPRHHGARALVDADIWVATPAGLVHSSVPDHLNDEQLRYMELAVRRSDLIIVDEADRVQMQLDTAFCPAATLSGRSPESWLDEVQGHKITELARQGRIQLSNFDVDDWATAVNTVTSANDRLYRLLVQKPEIRSWVGADYFSSFTLHGHLLDAWFPRPIGAVPDEALTAEADGDSAAGEAEAVRLARRAEVDRVLNDFRDDPLGHKTVSDPMVDRLVRLTLELLHAPQSATTRRRMSDLIEELAGPAPALQAQAAPVSRGRRSRHGIDDDQDVPPASPDDQFEFTLLLAALHTSLDYMTTLWARVEAALNLESTSNVLSRRPPKDYEPLIPESPMGNILGFQFRADEQTTDGERSGELLFFRCGGVGRELLPAMATWPQIDGRHGPKLLLMSATSWSGTSSRYHLRIPVGAVLRPHREEVEAILGTTFRKDIQYGKQGPLRLSGEDPKTRAVVLRQMLDALAKPANFQGARSKFAAELDQITDPERRRLLILTGSYEEAERAAEHLNRIEEWKGRVVRLVSDDADLDDSWTEVQSEDSVKVLRRGELATFPHGSGQLLVAPLLAVERGHNIVMPGGKAAIGTVYFLARPHPRPDDITLAIHAINDWAVREVHGGAFAQRVRAAGSLDAAGRDFRREARGQWTRFMTRTIAWNSLEEQEKKSFAWDQLVVMWQVIGRLVRGGVPARVVLVDAAFYPREAGLRGSDTPDTSLIEAMRALLEPYFDQDSGLPELDRALVRALYEPLHKALADL</sequence>
<evidence type="ECO:0000313" key="4">
    <source>
        <dbReference type="Proteomes" id="UP001500751"/>
    </source>
</evidence>
<protein>
    <recommendedName>
        <fullName evidence="2">pPIWI-RE three-gene island domain-containing protein</fullName>
    </recommendedName>
</protein>
<name>A0ABP5FRJ7_9ACTN</name>
<evidence type="ECO:0000313" key="3">
    <source>
        <dbReference type="EMBL" id="GAA2031161.1"/>
    </source>
</evidence>
<dbReference type="SUPFAM" id="SSF52540">
    <property type="entry name" value="P-loop containing nucleoside triphosphate hydrolases"/>
    <property type="match status" value="2"/>
</dbReference>
<dbReference type="EMBL" id="BAAAQN010000017">
    <property type="protein sequence ID" value="GAA2031161.1"/>
    <property type="molecule type" value="Genomic_DNA"/>
</dbReference>
<dbReference type="Pfam" id="PF18155">
    <property type="entry name" value="pPIWI_RE_Z"/>
    <property type="match status" value="1"/>
</dbReference>
<evidence type="ECO:0000259" key="2">
    <source>
        <dbReference type="Pfam" id="PF18155"/>
    </source>
</evidence>
<comment type="caution">
    <text evidence="3">The sequence shown here is derived from an EMBL/GenBank/DDBJ whole genome shotgun (WGS) entry which is preliminary data.</text>
</comment>
<dbReference type="InterPro" id="IPR055254">
    <property type="entry name" value="pPIWI_RE_Z"/>
</dbReference>
<feature type="compositionally biased region" description="Low complexity" evidence="1">
    <location>
        <begin position="667"/>
        <end position="676"/>
    </location>
</feature>
<dbReference type="Proteomes" id="UP001500751">
    <property type="component" value="Unassembled WGS sequence"/>
</dbReference>
<accession>A0ABP5FRJ7</accession>
<evidence type="ECO:0000256" key="1">
    <source>
        <dbReference type="SAM" id="MobiDB-lite"/>
    </source>
</evidence>
<dbReference type="InterPro" id="IPR027417">
    <property type="entry name" value="P-loop_NTPase"/>
</dbReference>